<evidence type="ECO:0000313" key="2">
    <source>
        <dbReference type="Proteomes" id="UP000017981"/>
    </source>
</evidence>
<dbReference type="EMBL" id="CAQL01000059">
    <property type="protein sequence ID" value="CCQ53920.1"/>
    <property type="molecule type" value="Genomic_DNA"/>
</dbReference>
<protein>
    <submittedName>
        <fullName evidence="1">Response regulator receiver</fullName>
    </submittedName>
</protein>
<reference evidence="1 2" key="1">
    <citation type="submission" date="2013-01" db="EMBL/GenBank/DDBJ databases">
        <authorList>
            <person name="Bench S."/>
        </authorList>
    </citation>
    <scope>NUCLEOTIDE SEQUENCE [LARGE SCALE GENOMIC DNA]</scope>
    <source>
        <strain evidence="1 2">WH 0005</strain>
    </source>
</reference>
<organism evidence="1 2">
    <name type="scientific">Crocosphaera watsonii WH 0005</name>
    <dbReference type="NCBI Taxonomy" id="423472"/>
    <lineage>
        <taxon>Bacteria</taxon>
        <taxon>Bacillati</taxon>
        <taxon>Cyanobacteriota</taxon>
        <taxon>Cyanophyceae</taxon>
        <taxon>Oscillatoriophycideae</taxon>
        <taxon>Chroococcales</taxon>
        <taxon>Aphanothecaceae</taxon>
        <taxon>Crocosphaera</taxon>
    </lineage>
</organism>
<sequence length="68" mass="7784">MHKVINSQTIANLSDAWVKDLKQAIVNVDSVTIDSLLEKIKDNNPDLARAIYHLTENFEYETLLDLLE</sequence>
<name>T2IP04_CROWT</name>
<gene>
    <name evidence="1" type="ORF">CWATWH0005_3284</name>
</gene>
<comment type="caution">
    <text evidence="1">The sequence shown here is derived from an EMBL/GenBank/DDBJ whole genome shotgun (WGS) entry which is preliminary data.</text>
</comment>
<dbReference type="AlphaFoldDB" id="T2IP04"/>
<accession>T2IP04</accession>
<evidence type="ECO:0000313" key="1">
    <source>
        <dbReference type="EMBL" id="CCQ53920.1"/>
    </source>
</evidence>
<dbReference type="Proteomes" id="UP000017981">
    <property type="component" value="Unassembled WGS sequence"/>
</dbReference>
<dbReference type="RefSeq" id="WP_021832254.1">
    <property type="nucleotide sequence ID" value="NZ_CAQL01000059.1"/>
</dbReference>
<reference evidence="1 2" key="2">
    <citation type="submission" date="2013-09" db="EMBL/GenBank/DDBJ databases">
        <title>Whole genome comparison of six Crocosphaera watsonii strains with differing phenotypes.</title>
        <authorList>
            <person name="Bench S.R."/>
            <person name="Heller P."/>
            <person name="Frank I."/>
            <person name="Arciniega M."/>
            <person name="Shilova I.N."/>
            <person name="Zehr J.P."/>
        </authorList>
    </citation>
    <scope>NUCLEOTIDE SEQUENCE [LARGE SCALE GENOMIC DNA]</scope>
    <source>
        <strain evidence="1 2">WH 0005</strain>
    </source>
</reference>
<proteinExistence type="predicted"/>